<evidence type="ECO:0000313" key="2">
    <source>
        <dbReference type="Proteomes" id="UP000261948"/>
    </source>
</evidence>
<accession>A0A373FCM2</accession>
<evidence type="ECO:0000313" key="1">
    <source>
        <dbReference type="EMBL" id="RGE41860.1"/>
    </source>
</evidence>
<protein>
    <submittedName>
        <fullName evidence="1">Uncharacterized protein</fullName>
    </submittedName>
</protein>
<comment type="caution">
    <text evidence="1">The sequence shown here is derived from an EMBL/GenBank/DDBJ whole genome shotgun (WGS) entry which is preliminary data.</text>
</comment>
<keyword evidence="2" id="KW-1185">Reference proteome</keyword>
<proteinExistence type="predicted"/>
<dbReference type="EMBL" id="QURR01000026">
    <property type="protein sequence ID" value="RGE41860.1"/>
    <property type="molecule type" value="Genomic_DNA"/>
</dbReference>
<organism evidence="1 2">
    <name type="scientific">Comamonas testosteroni</name>
    <name type="common">Pseudomonas testosteroni</name>
    <dbReference type="NCBI Taxonomy" id="285"/>
    <lineage>
        <taxon>Bacteria</taxon>
        <taxon>Pseudomonadati</taxon>
        <taxon>Pseudomonadota</taxon>
        <taxon>Betaproteobacteria</taxon>
        <taxon>Burkholderiales</taxon>
        <taxon>Comamonadaceae</taxon>
        <taxon>Comamonas</taxon>
    </lineage>
</organism>
<sequence>MRCRWIPSNKGKFSPPLRRFAPSPRGDDAIAARRLLLGVSGLGHACAQACLHLRAWVGPDLTVALSIDARMPF</sequence>
<reference evidence="1 2" key="1">
    <citation type="submission" date="2018-08" db="EMBL/GenBank/DDBJ databases">
        <title>Comamonas testosteroni strain SWCO2.</title>
        <authorList>
            <person name="Jiang N."/>
            <person name="Zhang X.Z."/>
        </authorList>
    </citation>
    <scope>NUCLEOTIDE SEQUENCE [LARGE SCALE GENOMIC DNA]</scope>
    <source>
        <strain evidence="1 2">SWCO2</strain>
    </source>
</reference>
<name>A0A373FCM2_COMTE</name>
<dbReference type="Proteomes" id="UP000261948">
    <property type="component" value="Unassembled WGS sequence"/>
</dbReference>
<gene>
    <name evidence="1" type="ORF">DZC30_17930</name>
</gene>
<dbReference type="AlphaFoldDB" id="A0A373FCM2"/>